<dbReference type="PRINTS" id="PR00344">
    <property type="entry name" value="BCTRLSENSOR"/>
</dbReference>
<keyword evidence="7" id="KW-0812">Transmembrane</keyword>
<organism evidence="9 10">
    <name type="scientific">Secundilactobacillus odoratitofui DSM 19909 = JCM 15043</name>
    <dbReference type="NCBI Taxonomy" id="1423776"/>
    <lineage>
        <taxon>Bacteria</taxon>
        <taxon>Bacillati</taxon>
        <taxon>Bacillota</taxon>
        <taxon>Bacilli</taxon>
        <taxon>Lactobacillales</taxon>
        <taxon>Lactobacillaceae</taxon>
        <taxon>Secundilactobacillus</taxon>
    </lineage>
</organism>
<evidence type="ECO:0000313" key="10">
    <source>
        <dbReference type="Proteomes" id="UP000051160"/>
    </source>
</evidence>
<dbReference type="InterPro" id="IPR050980">
    <property type="entry name" value="2C_sensor_his_kinase"/>
</dbReference>
<keyword evidence="4" id="KW-0808">Transferase</keyword>
<dbReference type="InterPro" id="IPR004358">
    <property type="entry name" value="Sig_transdc_His_kin-like_C"/>
</dbReference>
<feature type="domain" description="Histidine kinase" evidence="8">
    <location>
        <begin position="208"/>
        <end position="426"/>
    </location>
</feature>
<dbReference type="Pfam" id="PF02518">
    <property type="entry name" value="HATPase_c"/>
    <property type="match status" value="1"/>
</dbReference>
<evidence type="ECO:0000256" key="7">
    <source>
        <dbReference type="SAM" id="Phobius"/>
    </source>
</evidence>
<keyword evidence="3" id="KW-0597">Phosphoprotein</keyword>
<sequence>MFKQARFITHGRWQRILVAAICIALASQVNFQTYTPGFILAFSPLIMPIFLYYNGDLNPIELMLAIAFASPIFRGIQLFITHDGSRYQITMLILAEIAFYLCYGAIYYLLYWRRGQRTNSSFFLTIVVCDYLSNLLEVGLLTGFNHYSYQIFQLLFVAALVRSVLACLLAFLYHYFTLLMRQESHEQRYYNFIWIAASVKSEVYFMQKNISEIENVMKNAYLLNQHLQDNQSSTDDDRSTALNIARDVHEIKKDYQNVIRGLGDYFSDDSDANMQLADILKVVTGYIRETIKNKHQDIVIEVHNQVDIVIPNHYYLVSIISNLIFNSVDALKDRPNGKISLTIADGTKNLIVSVSDNGTGMDADTQAMIFQPGFTTKFNENTGDVYRGIGLSHVKIIVAEQFGGTISVQSLPGKGTNFQVTLDKQRLTQEANA</sequence>
<evidence type="ECO:0000256" key="4">
    <source>
        <dbReference type="ARBA" id="ARBA00022679"/>
    </source>
</evidence>
<feature type="transmembrane region" description="Helical" evidence="7">
    <location>
        <begin position="150"/>
        <end position="176"/>
    </location>
</feature>
<dbReference type="SMART" id="SM00387">
    <property type="entry name" value="HATPase_c"/>
    <property type="match status" value="1"/>
</dbReference>
<dbReference type="Proteomes" id="UP000051160">
    <property type="component" value="Unassembled WGS sequence"/>
</dbReference>
<dbReference type="PATRIC" id="fig|1423776.4.peg.1535"/>
<dbReference type="GO" id="GO:0004673">
    <property type="term" value="F:protein histidine kinase activity"/>
    <property type="evidence" value="ECO:0007669"/>
    <property type="project" value="UniProtKB-EC"/>
</dbReference>
<accession>A0A0R1LWY1</accession>
<dbReference type="AlphaFoldDB" id="A0A0R1LWY1"/>
<protein>
    <recommendedName>
        <fullName evidence="2">histidine kinase</fullName>
        <ecNumber evidence="2">2.7.13.3</ecNumber>
    </recommendedName>
</protein>
<dbReference type="SUPFAM" id="SSF55874">
    <property type="entry name" value="ATPase domain of HSP90 chaperone/DNA topoisomerase II/histidine kinase"/>
    <property type="match status" value="1"/>
</dbReference>
<gene>
    <name evidence="9" type="ORF">FD04_GL001517</name>
</gene>
<keyword evidence="7" id="KW-1133">Transmembrane helix</keyword>
<dbReference type="GO" id="GO:0000160">
    <property type="term" value="P:phosphorelay signal transduction system"/>
    <property type="evidence" value="ECO:0007669"/>
    <property type="project" value="UniProtKB-KW"/>
</dbReference>
<evidence type="ECO:0000256" key="5">
    <source>
        <dbReference type="ARBA" id="ARBA00022777"/>
    </source>
</evidence>
<dbReference type="PROSITE" id="PS50109">
    <property type="entry name" value="HIS_KIN"/>
    <property type="match status" value="1"/>
</dbReference>
<comment type="catalytic activity">
    <reaction evidence="1">
        <text>ATP + protein L-histidine = ADP + protein N-phospho-L-histidine.</text>
        <dbReference type="EC" id="2.7.13.3"/>
    </reaction>
</comment>
<comment type="caution">
    <text evidence="9">The sequence shown here is derived from an EMBL/GenBank/DDBJ whole genome shotgun (WGS) entry which is preliminary data.</text>
</comment>
<dbReference type="OrthoDB" id="9792686at2"/>
<dbReference type="RefSeq" id="WP_056948421.1">
    <property type="nucleotide sequence ID" value="NZ_AZEE01000029.1"/>
</dbReference>
<dbReference type="PANTHER" id="PTHR44936:SF9">
    <property type="entry name" value="SENSOR PROTEIN CREC"/>
    <property type="match status" value="1"/>
</dbReference>
<feature type="transmembrane region" description="Helical" evidence="7">
    <location>
        <begin position="37"/>
        <end position="55"/>
    </location>
</feature>
<keyword evidence="5 9" id="KW-0418">Kinase</keyword>
<dbReference type="EC" id="2.7.13.3" evidence="2"/>
<dbReference type="STRING" id="1423776.FD04_GL001517"/>
<keyword evidence="7" id="KW-0472">Membrane</keyword>
<evidence type="ECO:0000256" key="6">
    <source>
        <dbReference type="ARBA" id="ARBA00023012"/>
    </source>
</evidence>
<evidence type="ECO:0000256" key="3">
    <source>
        <dbReference type="ARBA" id="ARBA00022553"/>
    </source>
</evidence>
<keyword evidence="6" id="KW-0902">Two-component regulatory system</keyword>
<dbReference type="PANTHER" id="PTHR44936">
    <property type="entry name" value="SENSOR PROTEIN CREC"/>
    <property type="match status" value="1"/>
</dbReference>
<feature type="transmembrane region" description="Helical" evidence="7">
    <location>
        <begin position="87"/>
        <end position="110"/>
    </location>
</feature>
<keyword evidence="10" id="KW-1185">Reference proteome</keyword>
<dbReference type="InterPro" id="IPR036890">
    <property type="entry name" value="HATPase_C_sf"/>
</dbReference>
<reference evidence="9 10" key="1">
    <citation type="journal article" date="2015" name="Genome Announc.">
        <title>Expanding the biotechnology potential of lactobacilli through comparative genomics of 213 strains and associated genera.</title>
        <authorList>
            <person name="Sun Z."/>
            <person name="Harris H.M."/>
            <person name="McCann A."/>
            <person name="Guo C."/>
            <person name="Argimon S."/>
            <person name="Zhang W."/>
            <person name="Yang X."/>
            <person name="Jeffery I.B."/>
            <person name="Cooney J.C."/>
            <person name="Kagawa T.F."/>
            <person name="Liu W."/>
            <person name="Song Y."/>
            <person name="Salvetti E."/>
            <person name="Wrobel A."/>
            <person name="Rasinkangas P."/>
            <person name="Parkhill J."/>
            <person name="Rea M.C."/>
            <person name="O'Sullivan O."/>
            <person name="Ritari J."/>
            <person name="Douillard F.P."/>
            <person name="Paul Ross R."/>
            <person name="Yang R."/>
            <person name="Briner A.E."/>
            <person name="Felis G.E."/>
            <person name="de Vos W.M."/>
            <person name="Barrangou R."/>
            <person name="Klaenhammer T.R."/>
            <person name="Caufield P.W."/>
            <person name="Cui Y."/>
            <person name="Zhang H."/>
            <person name="O'Toole P.W."/>
        </authorList>
    </citation>
    <scope>NUCLEOTIDE SEQUENCE [LARGE SCALE GENOMIC DNA]</scope>
    <source>
        <strain evidence="9 10">DSM 19909</strain>
    </source>
</reference>
<evidence type="ECO:0000256" key="1">
    <source>
        <dbReference type="ARBA" id="ARBA00000085"/>
    </source>
</evidence>
<evidence type="ECO:0000259" key="8">
    <source>
        <dbReference type="PROSITE" id="PS50109"/>
    </source>
</evidence>
<dbReference type="InterPro" id="IPR005467">
    <property type="entry name" value="His_kinase_dom"/>
</dbReference>
<proteinExistence type="predicted"/>
<feature type="transmembrane region" description="Helical" evidence="7">
    <location>
        <begin position="122"/>
        <end position="144"/>
    </location>
</feature>
<evidence type="ECO:0000256" key="2">
    <source>
        <dbReference type="ARBA" id="ARBA00012438"/>
    </source>
</evidence>
<dbReference type="InterPro" id="IPR003594">
    <property type="entry name" value="HATPase_dom"/>
</dbReference>
<feature type="transmembrane region" description="Helical" evidence="7">
    <location>
        <begin position="62"/>
        <end position="81"/>
    </location>
</feature>
<dbReference type="EMBL" id="AZEE01000029">
    <property type="protein sequence ID" value="KRK97489.1"/>
    <property type="molecule type" value="Genomic_DNA"/>
</dbReference>
<name>A0A0R1LWY1_9LACO</name>
<feature type="transmembrane region" description="Helical" evidence="7">
    <location>
        <begin position="12"/>
        <end position="31"/>
    </location>
</feature>
<evidence type="ECO:0000313" key="9">
    <source>
        <dbReference type="EMBL" id="KRK97489.1"/>
    </source>
</evidence>
<dbReference type="Gene3D" id="3.30.565.10">
    <property type="entry name" value="Histidine kinase-like ATPase, C-terminal domain"/>
    <property type="match status" value="1"/>
</dbReference>